<organism evidence="1 2">
    <name type="scientific">Periconia macrospinosa</name>
    <dbReference type="NCBI Taxonomy" id="97972"/>
    <lineage>
        <taxon>Eukaryota</taxon>
        <taxon>Fungi</taxon>
        <taxon>Dikarya</taxon>
        <taxon>Ascomycota</taxon>
        <taxon>Pezizomycotina</taxon>
        <taxon>Dothideomycetes</taxon>
        <taxon>Pleosporomycetidae</taxon>
        <taxon>Pleosporales</taxon>
        <taxon>Massarineae</taxon>
        <taxon>Periconiaceae</taxon>
        <taxon>Periconia</taxon>
    </lineage>
</organism>
<proteinExistence type="predicted"/>
<evidence type="ECO:0000313" key="2">
    <source>
        <dbReference type="Proteomes" id="UP000244855"/>
    </source>
</evidence>
<evidence type="ECO:0000313" key="1">
    <source>
        <dbReference type="EMBL" id="PVH94413.1"/>
    </source>
</evidence>
<reference evidence="1 2" key="1">
    <citation type="journal article" date="2018" name="Sci. Rep.">
        <title>Comparative genomics provides insights into the lifestyle and reveals functional heterogeneity of dark septate endophytic fungi.</title>
        <authorList>
            <person name="Knapp D.G."/>
            <person name="Nemeth J.B."/>
            <person name="Barry K."/>
            <person name="Hainaut M."/>
            <person name="Henrissat B."/>
            <person name="Johnson J."/>
            <person name="Kuo A."/>
            <person name="Lim J.H.P."/>
            <person name="Lipzen A."/>
            <person name="Nolan M."/>
            <person name="Ohm R.A."/>
            <person name="Tamas L."/>
            <person name="Grigoriev I.V."/>
            <person name="Spatafora J.W."/>
            <person name="Nagy L.G."/>
            <person name="Kovacs G.M."/>
        </authorList>
    </citation>
    <scope>NUCLEOTIDE SEQUENCE [LARGE SCALE GENOMIC DNA]</scope>
    <source>
        <strain evidence="1 2">DSE2036</strain>
    </source>
</reference>
<gene>
    <name evidence="1" type="ORF">DM02DRAFT_191785</name>
</gene>
<keyword evidence="2" id="KW-1185">Reference proteome</keyword>
<protein>
    <submittedName>
        <fullName evidence="1">Uncharacterized protein</fullName>
    </submittedName>
</protein>
<name>A0A2V1DA52_9PLEO</name>
<dbReference type="AlphaFoldDB" id="A0A2V1DA52"/>
<sequence length="232" mass="26371">MRSTNQGEHWLRQQNCFEITINHAMITSTNDQNNRYLTLEIEKGYLRIYIGMDFSLFLLISLHRRRYSMANVAFVKAKAVVESELLHFSTAFSHMSIHFSPSKPPPIHFHLFLHANSFISLKLTALQGAVFSAVHFLRRLSSPRALDDLLNHLLHSIPIVCVHGNGVRVEVLGNVEQLLPALLVVYQSQSDTDTSETTGTTDTMQVGLRIRGATVCHGRYILLYVNIELRCR</sequence>
<accession>A0A2V1DA52</accession>
<dbReference type="Proteomes" id="UP000244855">
    <property type="component" value="Unassembled WGS sequence"/>
</dbReference>
<dbReference type="EMBL" id="KZ805536">
    <property type="protein sequence ID" value="PVH94413.1"/>
    <property type="molecule type" value="Genomic_DNA"/>
</dbReference>